<sequence length="535" mass="61826">MSSTKRQLSVPHQSYRNQQKRKLCPGCGESFVPRYFETHKLKNFQENKWLCGKSSKNDSRDTASALISDDLESPVSNEPLGLEIKRHLRTELKDIGLNTTKRNLITKRTRMKSCGPVSVYQTSTAILLLQKKEYVICRKCFALYKYDDCVKIIEGEKQSATCTNILFPNHTQIARRRPCGELLLKVVKLSDGSKCLYPFKTYCYKSIKQSLEQLLRVPDFQRKCEKWRERRQDTGIMTDVFDGKIWKEFHLSDKNNFLRSEKNYGIMLNLDWFQPYEHVRYSVGVMYAVVLNLPREERFKLKNVILLGIIPDIGGEPPVQSFVAPLVDELKVAWERGFELCSYESPEIKLTYKFALMCVGCDIPATRKLCGFLGHTAKLGCSKCTKIFSGDFGARNYSGFDTENWIARDVQEHRRNMLQIQAAKTKTERERLESIYGIRYSPLCDLDYFDPIRMSTIDPMHNFYQGTAKMMIKVWLELDIINAEKLRKIQEKVDSVDAASNIGAIPKKLPRHLVVLPQTSGKIGRIYFLYLLLST</sequence>
<name>A0A8S3VFE0_MYTED</name>
<evidence type="ECO:0000313" key="1">
    <source>
        <dbReference type="EMBL" id="CAG2256706.1"/>
    </source>
</evidence>
<reference evidence="1" key="1">
    <citation type="submission" date="2021-03" db="EMBL/GenBank/DDBJ databases">
        <authorList>
            <person name="Bekaert M."/>
        </authorList>
    </citation>
    <scope>NUCLEOTIDE SEQUENCE</scope>
</reference>
<dbReference type="OrthoDB" id="6021814at2759"/>
<comment type="caution">
    <text evidence="1">The sequence shown here is derived from an EMBL/GenBank/DDBJ whole genome shotgun (WGS) entry which is preliminary data.</text>
</comment>
<proteinExistence type="predicted"/>
<keyword evidence="2" id="KW-1185">Reference proteome</keyword>
<evidence type="ECO:0000313" key="2">
    <source>
        <dbReference type="Proteomes" id="UP000683360"/>
    </source>
</evidence>
<dbReference type="PANTHER" id="PTHR46579:SF2">
    <property type="entry name" value="C2H2-TYPE DOMAIN-CONTAINING PROTEIN"/>
    <property type="match status" value="1"/>
</dbReference>
<dbReference type="PANTHER" id="PTHR46579">
    <property type="entry name" value="F5/8 TYPE C DOMAIN-CONTAINING PROTEIN-RELATED"/>
    <property type="match status" value="1"/>
</dbReference>
<dbReference type="Pfam" id="PF02992">
    <property type="entry name" value="Transposase_21"/>
    <property type="match status" value="1"/>
</dbReference>
<dbReference type="InterPro" id="IPR004242">
    <property type="entry name" value="Transposase_21"/>
</dbReference>
<dbReference type="AlphaFoldDB" id="A0A8S3VFE0"/>
<gene>
    <name evidence="1" type="ORF">MEDL_68018</name>
</gene>
<dbReference type="Proteomes" id="UP000683360">
    <property type="component" value="Unassembled WGS sequence"/>
</dbReference>
<organism evidence="1 2">
    <name type="scientific">Mytilus edulis</name>
    <name type="common">Blue mussel</name>
    <dbReference type="NCBI Taxonomy" id="6550"/>
    <lineage>
        <taxon>Eukaryota</taxon>
        <taxon>Metazoa</taxon>
        <taxon>Spiralia</taxon>
        <taxon>Lophotrochozoa</taxon>
        <taxon>Mollusca</taxon>
        <taxon>Bivalvia</taxon>
        <taxon>Autobranchia</taxon>
        <taxon>Pteriomorphia</taxon>
        <taxon>Mytilida</taxon>
        <taxon>Mytiloidea</taxon>
        <taxon>Mytilidae</taxon>
        <taxon>Mytilinae</taxon>
        <taxon>Mytilus</taxon>
    </lineage>
</organism>
<accession>A0A8S3VFE0</accession>
<dbReference type="EMBL" id="CAJPWZ010003313">
    <property type="protein sequence ID" value="CAG2256706.1"/>
    <property type="molecule type" value="Genomic_DNA"/>
</dbReference>
<evidence type="ECO:0008006" key="3">
    <source>
        <dbReference type="Google" id="ProtNLM"/>
    </source>
</evidence>
<protein>
    <recommendedName>
        <fullName evidence="3">Transposase domain-containing protein</fullName>
    </recommendedName>
</protein>